<dbReference type="RefSeq" id="WP_212709094.1">
    <property type="nucleotide sequence ID" value="NZ_BAAAFW010000058.1"/>
</dbReference>
<feature type="transmembrane region" description="Helical" evidence="1">
    <location>
        <begin position="12"/>
        <end position="36"/>
    </location>
</feature>
<protein>
    <submittedName>
        <fullName evidence="2">Uncharacterized protein</fullName>
    </submittedName>
</protein>
<evidence type="ECO:0000313" key="3">
    <source>
        <dbReference type="Proteomes" id="UP001596215"/>
    </source>
</evidence>
<name>A0ABW1VKV6_9GAMM</name>
<sequence>MKELSITETTQISGGLFTLVTGPVGGLLGFTIGSIVDAGVGALKGQSLSFKTSGALLGAGIGAIVGLSPILATTGIGLGVVSIVDNAKKFLAS</sequence>
<keyword evidence="1" id="KW-0472">Membrane</keyword>
<gene>
    <name evidence="2" type="ORF">ACFP73_04740</name>
</gene>
<dbReference type="Proteomes" id="UP001596215">
    <property type="component" value="Unassembled WGS sequence"/>
</dbReference>
<organism evidence="2 3">
    <name type="scientific">Tatumella punctata</name>
    <dbReference type="NCBI Taxonomy" id="399969"/>
    <lineage>
        <taxon>Bacteria</taxon>
        <taxon>Pseudomonadati</taxon>
        <taxon>Pseudomonadota</taxon>
        <taxon>Gammaproteobacteria</taxon>
        <taxon>Enterobacterales</taxon>
        <taxon>Erwiniaceae</taxon>
        <taxon>Tatumella</taxon>
    </lineage>
</organism>
<evidence type="ECO:0000313" key="2">
    <source>
        <dbReference type="EMBL" id="MFC6361406.1"/>
    </source>
</evidence>
<accession>A0ABW1VKV6</accession>
<feature type="transmembrane region" description="Helical" evidence="1">
    <location>
        <begin position="56"/>
        <end position="84"/>
    </location>
</feature>
<keyword evidence="1" id="KW-1133">Transmembrane helix</keyword>
<keyword evidence="3" id="KW-1185">Reference proteome</keyword>
<dbReference type="EMBL" id="JBHSUC010000004">
    <property type="protein sequence ID" value="MFC6361406.1"/>
    <property type="molecule type" value="Genomic_DNA"/>
</dbReference>
<comment type="caution">
    <text evidence="2">The sequence shown here is derived from an EMBL/GenBank/DDBJ whole genome shotgun (WGS) entry which is preliminary data.</text>
</comment>
<evidence type="ECO:0000256" key="1">
    <source>
        <dbReference type="SAM" id="Phobius"/>
    </source>
</evidence>
<keyword evidence="1" id="KW-0812">Transmembrane</keyword>
<reference evidence="3" key="1">
    <citation type="journal article" date="2019" name="Int. J. Syst. Evol. Microbiol.">
        <title>The Global Catalogue of Microorganisms (GCM) 10K type strain sequencing project: providing services to taxonomists for standard genome sequencing and annotation.</title>
        <authorList>
            <consortium name="The Broad Institute Genomics Platform"/>
            <consortium name="The Broad Institute Genome Sequencing Center for Infectious Disease"/>
            <person name="Wu L."/>
            <person name="Ma J."/>
        </authorList>
    </citation>
    <scope>NUCLEOTIDE SEQUENCE [LARGE SCALE GENOMIC DNA]</scope>
    <source>
        <strain evidence="3">CGMCC 4.1530</strain>
    </source>
</reference>
<proteinExistence type="predicted"/>